<gene>
    <name evidence="2" type="ORF">Pfra01_001681100</name>
</gene>
<accession>A0A9W7CWX9</accession>
<feature type="region of interest" description="Disordered" evidence="1">
    <location>
        <begin position="116"/>
        <end position="146"/>
    </location>
</feature>
<dbReference type="AlphaFoldDB" id="A0A9W7CWX9"/>
<protein>
    <submittedName>
        <fullName evidence="2">Unnamed protein product</fullName>
    </submittedName>
</protein>
<reference evidence="2" key="1">
    <citation type="submission" date="2023-04" db="EMBL/GenBank/DDBJ databases">
        <title>Phytophthora fragariaefolia NBRC 109709.</title>
        <authorList>
            <person name="Ichikawa N."/>
            <person name="Sato H."/>
            <person name="Tonouchi N."/>
        </authorList>
    </citation>
    <scope>NUCLEOTIDE SEQUENCE</scope>
    <source>
        <strain evidence="2">NBRC 109709</strain>
    </source>
</reference>
<keyword evidence="3" id="KW-1185">Reference proteome</keyword>
<evidence type="ECO:0000313" key="2">
    <source>
        <dbReference type="EMBL" id="GMF46079.1"/>
    </source>
</evidence>
<proteinExistence type="predicted"/>
<feature type="compositionally biased region" description="Polar residues" evidence="1">
    <location>
        <begin position="15"/>
        <end position="34"/>
    </location>
</feature>
<evidence type="ECO:0000313" key="3">
    <source>
        <dbReference type="Proteomes" id="UP001165121"/>
    </source>
</evidence>
<evidence type="ECO:0000256" key="1">
    <source>
        <dbReference type="SAM" id="MobiDB-lite"/>
    </source>
</evidence>
<organism evidence="2 3">
    <name type="scientific">Phytophthora fragariaefolia</name>
    <dbReference type="NCBI Taxonomy" id="1490495"/>
    <lineage>
        <taxon>Eukaryota</taxon>
        <taxon>Sar</taxon>
        <taxon>Stramenopiles</taxon>
        <taxon>Oomycota</taxon>
        <taxon>Peronosporomycetes</taxon>
        <taxon>Peronosporales</taxon>
        <taxon>Peronosporaceae</taxon>
        <taxon>Phytophthora</taxon>
    </lineage>
</organism>
<dbReference type="Proteomes" id="UP001165121">
    <property type="component" value="Unassembled WGS sequence"/>
</dbReference>
<feature type="region of interest" description="Disordered" evidence="1">
    <location>
        <begin position="1"/>
        <end position="42"/>
    </location>
</feature>
<comment type="caution">
    <text evidence="2">The sequence shown here is derived from an EMBL/GenBank/DDBJ whole genome shotgun (WGS) entry which is preliminary data.</text>
</comment>
<sequence>MRPPAVTTHRDTVVKGSTTTKRANGSPKSAPSTSKRTKVASARFPSTIAASQTAATETQVTGVTDASRLSLPTASPTLLLPVHVTGTQQPPTENVTRSFRSCTDLLDAIDQVLDPSSETQFEPPNQCHVDDICEASSAPPSATPPP</sequence>
<dbReference type="EMBL" id="BSXT01001914">
    <property type="protein sequence ID" value="GMF46079.1"/>
    <property type="molecule type" value="Genomic_DNA"/>
</dbReference>
<name>A0A9W7CWX9_9STRA</name>